<evidence type="ECO:0000256" key="1">
    <source>
        <dbReference type="SAM" id="MobiDB-lite"/>
    </source>
</evidence>
<organism evidence="4 5">
    <name type="scientific">Diaporthe australafricana</name>
    <dbReference type="NCBI Taxonomy" id="127596"/>
    <lineage>
        <taxon>Eukaryota</taxon>
        <taxon>Fungi</taxon>
        <taxon>Dikarya</taxon>
        <taxon>Ascomycota</taxon>
        <taxon>Pezizomycotina</taxon>
        <taxon>Sordariomycetes</taxon>
        <taxon>Sordariomycetidae</taxon>
        <taxon>Diaporthales</taxon>
        <taxon>Diaporthaceae</taxon>
        <taxon>Diaporthe</taxon>
    </lineage>
</organism>
<proteinExistence type="predicted"/>
<sequence length="1609" mass="177362">MSASSEEREDAAGEEMTDMADPPPAQDSGGEQQPAAEEAEGHHHISDLLEEERQQDSTLPSEENGLSNRYKKLAEDELEATSDNGSVDALPRRAGSPVDSMLSIPDRSPRNASITSQIILDAGDTETPSPPWEVVRWTKLRKLNGQAFSEVGKRNFGSPTCIAVSAHIVLGTSKGIILMFDYNQNLKMIIGPGTKAVECGAIVSIAISADHTTLGGGHADGSIFTWDTSRASRPFLHIPPLDATQTQNRTVDGHMPGVAITHLGFLGTRHTALVSADDRGMAFSHLATRGTGSFGRSVKTTRILGRYPDSKPLASGKPLKPSTVLAFAPLPLGTIERATDTMGLTAMLTPYLLVIVSTTPIAQTQHKSARPKEVAAHSAMTGCLAWFPGVKLKVADPATGSQTAKAKLVYCWSNVLTVLDVDEIPAEDKDKPPSLKFKARSRWKCEEAVVAVQWLSRSVLAVLTISQRLIVLEDRTMRMTEAFDLIGRHIYHGDLFSKQLHTLVEQLDEEDTSMHGVVADAFYMSFKAYKNRIFLMGFNDVSIGALSNWADRLIALMENGDYVGAIKLATLYYTGDADKLTVGLPENTEVRHTMVKDKLLELMSASLKYAFGQRQRDPAAVDDSHLQELSETCFTACHSIGNIDFLFDDMYEWYEDAGVEGIFLETMESYILERTISTVPPTIVKGMVAHFVSKGLESRLEEMICHMETATLDLDQVTSLCKQHALYDALIYVWNQALDDYITPLIDLLTLLIPLMRGADDEPSTNVLDEEASSVNALKIFPYLSYILTSRVYPTGETIEHGLSMKAKAELYWFLFSGKSIVWPKGSNKRFLTRPNQADEPSFPYLRMILKFDAPSFLSSLNEAFEDSFLNDSPEKQVNGGARGDMPEEQIFGLTVDRQYIVSILIEIMNPTDFAAEDTIYLDMFIARNLPKYPQYLLLPGSALTKVLTGLCNFPGADLADDAQLSAEYLLSVYNPSDLPTLMPLFKRAGFYRILKRQYRLDKQYGKLLQTYFEDPMDKDATFDCIANCLRSQTGLSKRQIGEVHQVIRENSRELVELEPSRAAKVVEAYASELHRHLLNSTIDEPELQYSYLKAILEPAVERADFKPSAERDLIEQYVQLMCRYEPTHVSDYVGIVQSTNLRLDKLLPTMEETGVIDAAVVLMAREGQTHEAMDRLVKQLNTLESALQGLLTGTKEEDAPADLHVATADLLKGLQKYTHVGIWLCQGQTKTAKKSAAGQRKKKPTSTDDLSPDETLWLSLIDATVQITRRLSTSIQNTSRKVASKDEKGKQVNGTKAHQHEIDMEKLVGLLRSLVQHTFTALLAATSTPSTQQPTGPTRVLSTTASAVGDNLTFLRILRAFLTKAAASSPNLADLRAVLQSIFAAYAYEESILRLSNRLLERSLFVSVKQATELRQRGWRPRGSTCEACGVRVWGPGAISAGIIDAWEEKTAVEEGRRKARLAGLGRTAERGKGREKVGREGMLFEHGVAGGGKGKDSSVPMTPESFEARTPEGGEGSSPEDDDQQQQEDESAQQQQPSQGGSAAAAAGGGVAAGQQPGYRPLVVLACRHIYHQSCLEALQPRDEVTGARRHVDEYGREREYRCPIDG</sequence>
<feature type="region of interest" description="Disordered" evidence="1">
    <location>
        <begin position="1"/>
        <end position="109"/>
    </location>
</feature>
<evidence type="ECO:0000259" key="2">
    <source>
        <dbReference type="Pfam" id="PF12816"/>
    </source>
</evidence>
<accession>A0ABR3XBE5</accession>
<keyword evidence="5" id="KW-1185">Reference proteome</keyword>
<feature type="domain" description="VPS8-like TPR-like repeats" evidence="3">
    <location>
        <begin position="1207"/>
        <end position="1416"/>
    </location>
</feature>
<feature type="compositionally biased region" description="Polar residues" evidence="1">
    <location>
        <begin position="56"/>
        <end position="67"/>
    </location>
</feature>
<feature type="domain" description="Vacuolar protein sorting-associated protein 8 central" evidence="2">
    <location>
        <begin position="662"/>
        <end position="865"/>
    </location>
</feature>
<protein>
    <submittedName>
        <fullName evidence="4">Vacuolar protein sorting-associated protein 8</fullName>
    </submittedName>
</protein>
<dbReference type="InterPro" id="IPR045111">
    <property type="entry name" value="Vps41/Vps8"/>
</dbReference>
<evidence type="ECO:0000259" key="3">
    <source>
        <dbReference type="Pfam" id="PF25066"/>
    </source>
</evidence>
<dbReference type="InterPro" id="IPR025941">
    <property type="entry name" value="Vps8_central_dom"/>
</dbReference>
<gene>
    <name evidence="4" type="primary">VPS8</name>
    <name evidence="4" type="ORF">Daus18300_004153</name>
</gene>
<feature type="compositionally biased region" description="Acidic residues" evidence="1">
    <location>
        <begin position="7"/>
        <end position="18"/>
    </location>
</feature>
<dbReference type="PANTHER" id="PTHR12616">
    <property type="entry name" value="VACUOLAR PROTEIN SORTING VPS41"/>
    <property type="match status" value="1"/>
</dbReference>
<dbReference type="Pfam" id="PF25066">
    <property type="entry name" value="TPR_VPS8_2"/>
    <property type="match status" value="1"/>
</dbReference>
<comment type="caution">
    <text evidence="4">The sequence shown here is derived from an EMBL/GenBank/DDBJ whole genome shotgun (WGS) entry which is preliminary data.</text>
</comment>
<dbReference type="PANTHER" id="PTHR12616:SF8">
    <property type="entry name" value="VACUOLAR PROTEIN SORTING-ASSOCIATED PROTEIN 8 HOMOLOG"/>
    <property type="match status" value="1"/>
</dbReference>
<name>A0ABR3XBE5_9PEZI</name>
<dbReference type="InterPro" id="IPR036322">
    <property type="entry name" value="WD40_repeat_dom_sf"/>
</dbReference>
<dbReference type="EMBL" id="JAWRVE010000027">
    <property type="protein sequence ID" value="KAL1873012.1"/>
    <property type="molecule type" value="Genomic_DNA"/>
</dbReference>
<reference evidence="4 5" key="1">
    <citation type="journal article" date="2024" name="IMA Fungus">
        <title>IMA Genome - F19 : A genome assembly and annotation guide to empower mycologists, including annotated draft genome sequences of Ceratocystis pirilliformis, Diaporthe australafricana, Fusarium ophioides, Paecilomyces lecythidis, and Sporothrix stenoceras.</title>
        <authorList>
            <person name="Aylward J."/>
            <person name="Wilson A.M."/>
            <person name="Visagie C.M."/>
            <person name="Spraker J."/>
            <person name="Barnes I."/>
            <person name="Buitendag C."/>
            <person name="Ceriani C."/>
            <person name="Del Mar Angel L."/>
            <person name="du Plessis D."/>
            <person name="Fuchs T."/>
            <person name="Gasser K."/>
            <person name="Kramer D."/>
            <person name="Li W."/>
            <person name="Munsamy K."/>
            <person name="Piso A."/>
            <person name="Price J.L."/>
            <person name="Sonnekus B."/>
            <person name="Thomas C."/>
            <person name="van der Nest A."/>
            <person name="van Dijk A."/>
            <person name="van Heerden A."/>
            <person name="van Vuuren N."/>
            <person name="Yilmaz N."/>
            <person name="Duong T.A."/>
            <person name="van der Merwe N.A."/>
            <person name="Wingfield M.J."/>
            <person name="Wingfield B.D."/>
        </authorList>
    </citation>
    <scope>NUCLEOTIDE SEQUENCE [LARGE SCALE GENOMIC DNA]</scope>
    <source>
        <strain evidence="4 5">CMW 18300</strain>
    </source>
</reference>
<feature type="compositionally biased region" description="Basic and acidic residues" evidence="1">
    <location>
        <begin position="1469"/>
        <end position="1485"/>
    </location>
</feature>
<feature type="region of interest" description="Disordered" evidence="1">
    <location>
        <begin position="1277"/>
        <end position="1299"/>
    </location>
</feature>
<dbReference type="SUPFAM" id="SSF50978">
    <property type="entry name" value="WD40 repeat-like"/>
    <property type="match status" value="1"/>
</dbReference>
<evidence type="ECO:0000313" key="4">
    <source>
        <dbReference type="EMBL" id="KAL1873012.1"/>
    </source>
</evidence>
<evidence type="ECO:0000313" key="5">
    <source>
        <dbReference type="Proteomes" id="UP001583177"/>
    </source>
</evidence>
<feature type="compositionally biased region" description="Low complexity" evidence="1">
    <location>
        <begin position="1534"/>
        <end position="1548"/>
    </location>
</feature>
<dbReference type="Proteomes" id="UP001583177">
    <property type="component" value="Unassembled WGS sequence"/>
</dbReference>
<dbReference type="Pfam" id="PF12816">
    <property type="entry name" value="TPR_Vps8"/>
    <property type="match status" value="1"/>
</dbReference>
<feature type="region of interest" description="Disordered" evidence="1">
    <location>
        <begin position="1469"/>
        <end position="1555"/>
    </location>
</feature>
<dbReference type="InterPro" id="IPR059070">
    <property type="entry name" value="TPR_VPS8_2"/>
</dbReference>
<feature type="compositionally biased region" description="Acidic residues" evidence="1">
    <location>
        <begin position="1520"/>
        <end position="1533"/>
    </location>
</feature>
<dbReference type="Pfam" id="PF23410">
    <property type="entry name" value="Beta-prop_VPS8"/>
    <property type="match status" value="1"/>
</dbReference>
<feature type="compositionally biased region" description="Basic and acidic residues" evidence="1">
    <location>
        <begin position="39"/>
        <end position="55"/>
    </location>
</feature>